<name>G0L9E1_ZOBGA</name>
<dbReference type="EMBL" id="FP476056">
    <property type="protein sequence ID" value="CAZ94504.1"/>
    <property type="molecule type" value="Genomic_DNA"/>
</dbReference>
<feature type="transmembrane region" description="Helical" evidence="1">
    <location>
        <begin position="70"/>
        <end position="90"/>
    </location>
</feature>
<dbReference type="RefSeq" id="WP_013991817.1">
    <property type="nucleotide sequence ID" value="NC_015844.1"/>
</dbReference>
<accession>G0L9E1</accession>
<dbReference type="Proteomes" id="UP000008898">
    <property type="component" value="Chromosome"/>
</dbReference>
<dbReference type="OrthoDB" id="1431968at2"/>
<gene>
    <name evidence="2" type="ordered locus">zobellia_431</name>
</gene>
<keyword evidence="1" id="KW-1133">Transmembrane helix</keyword>
<reference evidence="2 3" key="2">
    <citation type="journal article" date="2012" name="Environ. Microbiol.">
        <title>Characterization of the first alginolytic operons in a marine bacterium: from their emergence in marine Flavobacteriia to their independent transfers to marine Proteobacteria and human gut Bacteroides.</title>
        <authorList>
            <person name="Thomas F."/>
            <person name="Barbeyron T."/>
            <person name="Tonon T."/>
            <person name="Genicot S."/>
            <person name="Czjzek M."/>
            <person name="Michel G."/>
        </authorList>
    </citation>
    <scope>NUCLEOTIDE SEQUENCE [LARGE SCALE GENOMIC DNA]</scope>
    <source>
        <strain evidence="3">DSM 12802 / CCUG 47099 / CIP 106680 / NCIMB 13871 / Dsij</strain>
    </source>
</reference>
<dbReference type="PATRIC" id="fig|63186.3.peg.430"/>
<protein>
    <submittedName>
        <fullName evidence="2">Uncharacterized protein</fullName>
    </submittedName>
</protein>
<keyword evidence="1" id="KW-0812">Transmembrane</keyword>
<dbReference type="KEGG" id="zga:ZOBELLIA_431"/>
<keyword evidence="1" id="KW-0472">Membrane</keyword>
<evidence type="ECO:0000313" key="2">
    <source>
        <dbReference type="EMBL" id="CAZ94504.1"/>
    </source>
</evidence>
<evidence type="ECO:0000256" key="1">
    <source>
        <dbReference type="SAM" id="Phobius"/>
    </source>
</evidence>
<dbReference type="HOGENOM" id="CLU_083557_0_0_10"/>
<proteinExistence type="predicted"/>
<dbReference type="STRING" id="63186.ZOBELLIA_431"/>
<keyword evidence="3" id="KW-1185">Reference proteome</keyword>
<reference evidence="3" key="1">
    <citation type="submission" date="2009-07" db="EMBL/GenBank/DDBJ databases">
        <title>Complete genome sequence of Zobellia galactanivorans Dsij.</title>
        <authorList>
            <consortium name="Genoscope - CEA"/>
        </authorList>
    </citation>
    <scope>NUCLEOTIDE SEQUENCE [LARGE SCALE GENOMIC DNA]</scope>
    <source>
        <strain evidence="3">DSM 12802 / CCUG 47099 / CIP 106680 / NCIMB 13871 / Dsij</strain>
    </source>
</reference>
<organism evidence="2 3">
    <name type="scientific">Zobellia galactanivorans (strain DSM 12802 / CCUG 47099 / CIP 106680 / NCIMB 13871 / Dsij)</name>
    <dbReference type="NCBI Taxonomy" id="63186"/>
    <lineage>
        <taxon>Bacteria</taxon>
        <taxon>Pseudomonadati</taxon>
        <taxon>Bacteroidota</taxon>
        <taxon>Flavobacteriia</taxon>
        <taxon>Flavobacteriales</taxon>
        <taxon>Flavobacteriaceae</taxon>
        <taxon>Zobellia</taxon>
    </lineage>
</organism>
<feature type="transmembrane region" description="Helical" evidence="1">
    <location>
        <begin position="102"/>
        <end position="122"/>
    </location>
</feature>
<dbReference type="AlphaFoldDB" id="G0L9E1"/>
<evidence type="ECO:0000313" key="3">
    <source>
        <dbReference type="Proteomes" id="UP000008898"/>
    </source>
</evidence>
<sequence length="291" mass="34185">MVKVKDYFNKKLTHTSYIKKRKKNAFWAGYLPFEISETPMSKTLESVGKDSKKKYRVANHEVLVSEEPKFLVPLIFSIIALFFLFRSIAVLITTNNWDMTEIFLFALSVLLLISCIVYYYTVPDKEMILNRRDGLVSFPAFTYGKPFTMAVEKLRIGYTSGASGSPGPARLIIIRPTKKQFGYMTNLGGSYLQELSFLIWYMDKNRPLPPGDAFDEYRKADYKRRKEEGFPPPIFRSFIPTREYKHKWQKERDKHWKDIIETDEKGNRVHRIWQSAENVERHGEWKPVVPQ</sequence>